<dbReference type="Proteomes" id="UP000052008">
    <property type="component" value="Unassembled WGS sequence"/>
</dbReference>
<dbReference type="GO" id="GO:0005737">
    <property type="term" value="C:cytoplasm"/>
    <property type="evidence" value="ECO:0007669"/>
    <property type="project" value="TreeGrafter"/>
</dbReference>
<dbReference type="AlphaFoldDB" id="A0A0S7WSY6"/>
<evidence type="ECO:0000313" key="4">
    <source>
        <dbReference type="EMBL" id="KPJ53281.1"/>
    </source>
</evidence>
<dbReference type="STRING" id="1703770.AMJ39_05285"/>
<proteinExistence type="inferred from homology"/>
<dbReference type="EMBL" id="LIZS01000024">
    <property type="protein sequence ID" value="KPJ53281.1"/>
    <property type="molecule type" value="Genomic_DNA"/>
</dbReference>
<dbReference type="GO" id="GO:0016853">
    <property type="term" value="F:isomerase activity"/>
    <property type="evidence" value="ECO:0007669"/>
    <property type="project" value="UniProtKB-KW"/>
</dbReference>
<dbReference type="SUPFAM" id="SSF54506">
    <property type="entry name" value="Diaminopimelate epimerase-like"/>
    <property type="match status" value="1"/>
</dbReference>
<dbReference type="NCBIfam" id="TIGR00654">
    <property type="entry name" value="PhzF_family"/>
    <property type="match status" value="1"/>
</dbReference>
<comment type="caution">
    <text evidence="4">The sequence shown here is derived from an EMBL/GenBank/DDBJ whole genome shotgun (WGS) entry which is preliminary data.</text>
</comment>
<dbReference type="Pfam" id="PF02567">
    <property type="entry name" value="PhzC-PhzF"/>
    <property type="match status" value="1"/>
</dbReference>
<keyword evidence="2" id="KW-0413">Isomerase</keyword>
<comment type="similarity">
    <text evidence="1">Belongs to the PhzF family.</text>
</comment>
<organism evidence="4 5">
    <name type="scientific">candidate division TA06 bacterium DG_24</name>
    <dbReference type="NCBI Taxonomy" id="1703770"/>
    <lineage>
        <taxon>Bacteria</taxon>
        <taxon>Bacteria division TA06</taxon>
    </lineage>
</organism>
<evidence type="ECO:0000256" key="1">
    <source>
        <dbReference type="ARBA" id="ARBA00008270"/>
    </source>
</evidence>
<reference evidence="4 5" key="1">
    <citation type="journal article" date="2015" name="Microbiome">
        <title>Genomic resolution of linkages in carbon, nitrogen, and sulfur cycling among widespread estuary sediment bacteria.</title>
        <authorList>
            <person name="Baker B.J."/>
            <person name="Lazar C.S."/>
            <person name="Teske A.P."/>
            <person name="Dick G.J."/>
        </authorList>
    </citation>
    <scope>NUCLEOTIDE SEQUENCE [LARGE SCALE GENOMIC DNA]</scope>
    <source>
        <strain evidence="4">DG_24</strain>
    </source>
</reference>
<accession>A0A0S7WSY6</accession>
<evidence type="ECO:0000313" key="5">
    <source>
        <dbReference type="Proteomes" id="UP000052008"/>
    </source>
</evidence>
<dbReference type="Gene3D" id="3.10.310.10">
    <property type="entry name" value="Diaminopimelate Epimerase, Chain A, domain 1"/>
    <property type="match status" value="2"/>
</dbReference>
<name>A0A0S7WSY6_UNCT6</name>
<dbReference type="PANTHER" id="PTHR13774">
    <property type="entry name" value="PHENAZINE BIOSYNTHESIS PROTEIN"/>
    <property type="match status" value="1"/>
</dbReference>
<evidence type="ECO:0000256" key="3">
    <source>
        <dbReference type="PIRSR" id="PIRSR016184-1"/>
    </source>
</evidence>
<feature type="active site" evidence="3">
    <location>
        <position position="46"/>
    </location>
</feature>
<protein>
    <submittedName>
        <fullName evidence="4">Oxidoreductase</fullName>
    </submittedName>
</protein>
<dbReference type="PIRSF" id="PIRSF016184">
    <property type="entry name" value="PhzC_PhzF"/>
    <property type="match status" value="1"/>
</dbReference>
<evidence type="ECO:0000256" key="2">
    <source>
        <dbReference type="ARBA" id="ARBA00023235"/>
    </source>
</evidence>
<dbReference type="PANTHER" id="PTHR13774:SF17">
    <property type="entry name" value="PHENAZINE BIOSYNTHESIS-LIKE DOMAIN-CONTAINING PROTEIN"/>
    <property type="match status" value="1"/>
</dbReference>
<dbReference type="InterPro" id="IPR003719">
    <property type="entry name" value="Phenazine_PhzF-like"/>
</dbReference>
<sequence length="264" mass="28922">MGLRIYQVDAFTDKPFKGNPAAVCILPEARDETWMRNVAREMNLSETAFLVRQEDGFDLRWFTPAVEVELCGHATLASAHILWEIGLLGPRERARFHTQSGLLTAERRGDEIELSFPATPPSPTDIPPGLPEAFGITPKSFGKSTYDYLVEVESEEAVRSLAPDFGKLKTLEIRGVMVTSEASSAAYDFVSRFFAPRAGIDEDPVTGSAHCCLGPFWAERLGKNELVGYQASARGGIVRVRVAGDRVHLGGRAVTVLRADLLDA</sequence>
<dbReference type="PATRIC" id="fig|1703770.3.peg.528"/>
<gene>
    <name evidence="4" type="ORF">AMJ39_05285</name>
</gene>